<protein>
    <submittedName>
        <fullName evidence="1">Uncharacterized protein</fullName>
    </submittedName>
</protein>
<gene>
    <name evidence="1" type="ORF">GBAR_LOCUS6138</name>
</gene>
<keyword evidence="2" id="KW-1185">Reference proteome</keyword>
<comment type="caution">
    <text evidence="1">The sequence shown here is derived from an EMBL/GenBank/DDBJ whole genome shotgun (WGS) entry which is preliminary data.</text>
</comment>
<feature type="non-terminal residue" evidence="1">
    <location>
        <position position="1"/>
    </location>
</feature>
<accession>A0AA35RCQ4</accession>
<dbReference type="EMBL" id="CASHTH010000919">
    <property type="protein sequence ID" value="CAI8009060.1"/>
    <property type="molecule type" value="Genomic_DNA"/>
</dbReference>
<proteinExistence type="predicted"/>
<sequence length="40" mass="4327">MNRLLFLQLAFGILIAPLCTEALQLVLDATMSPPATLPTE</sequence>
<evidence type="ECO:0000313" key="2">
    <source>
        <dbReference type="Proteomes" id="UP001174909"/>
    </source>
</evidence>
<organism evidence="1 2">
    <name type="scientific">Geodia barretti</name>
    <name type="common">Barrett's horny sponge</name>
    <dbReference type="NCBI Taxonomy" id="519541"/>
    <lineage>
        <taxon>Eukaryota</taxon>
        <taxon>Metazoa</taxon>
        <taxon>Porifera</taxon>
        <taxon>Demospongiae</taxon>
        <taxon>Heteroscleromorpha</taxon>
        <taxon>Tetractinellida</taxon>
        <taxon>Astrophorina</taxon>
        <taxon>Geodiidae</taxon>
        <taxon>Geodia</taxon>
    </lineage>
</organism>
<dbReference type="AlphaFoldDB" id="A0AA35RCQ4"/>
<name>A0AA35RCQ4_GEOBA</name>
<evidence type="ECO:0000313" key="1">
    <source>
        <dbReference type="EMBL" id="CAI8009060.1"/>
    </source>
</evidence>
<reference evidence="1" key="1">
    <citation type="submission" date="2023-03" db="EMBL/GenBank/DDBJ databases">
        <authorList>
            <person name="Steffen K."/>
            <person name="Cardenas P."/>
        </authorList>
    </citation>
    <scope>NUCLEOTIDE SEQUENCE</scope>
</reference>
<dbReference type="Proteomes" id="UP001174909">
    <property type="component" value="Unassembled WGS sequence"/>
</dbReference>